<dbReference type="EMBL" id="JARKIE010000010">
    <property type="protein sequence ID" value="KAJ7704361.1"/>
    <property type="molecule type" value="Genomic_DNA"/>
</dbReference>
<dbReference type="CDD" id="cd06464">
    <property type="entry name" value="ACD_sHsps-like"/>
    <property type="match status" value="1"/>
</dbReference>
<dbReference type="InterPro" id="IPR002068">
    <property type="entry name" value="A-crystallin/Hsp20_dom"/>
</dbReference>
<reference evidence="4" key="1">
    <citation type="submission" date="2023-03" db="EMBL/GenBank/DDBJ databases">
        <title>Massive genome expansion in bonnet fungi (Mycena s.s.) driven by repeated elements and novel gene families across ecological guilds.</title>
        <authorList>
            <consortium name="Lawrence Berkeley National Laboratory"/>
            <person name="Harder C.B."/>
            <person name="Miyauchi S."/>
            <person name="Viragh M."/>
            <person name="Kuo A."/>
            <person name="Thoen E."/>
            <person name="Andreopoulos B."/>
            <person name="Lu D."/>
            <person name="Skrede I."/>
            <person name="Drula E."/>
            <person name="Henrissat B."/>
            <person name="Morin E."/>
            <person name="Kohler A."/>
            <person name="Barry K."/>
            <person name="LaButti K."/>
            <person name="Morin E."/>
            <person name="Salamov A."/>
            <person name="Lipzen A."/>
            <person name="Mereny Z."/>
            <person name="Hegedus B."/>
            <person name="Baldrian P."/>
            <person name="Stursova M."/>
            <person name="Weitz H."/>
            <person name="Taylor A."/>
            <person name="Grigoriev I.V."/>
            <person name="Nagy L.G."/>
            <person name="Martin F."/>
            <person name="Kauserud H."/>
        </authorList>
    </citation>
    <scope>NUCLEOTIDE SEQUENCE</scope>
    <source>
        <strain evidence="4">CBHHK067</strain>
    </source>
</reference>
<gene>
    <name evidence="4" type="ORF">B0H17DRAFT_895837</name>
</gene>
<evidence type="ECO:0000313" key="4">
    <source>
        <dbReference type="EMBL" id="KAJ7704361.1"/>
    </source>
</evidence>
<comment type="caution">
    <text evidence="4">The sequence shown here is derived from an EMBL/GenBank/DDBJ whole genome shotgun (WGS) entry which is preliminary data.</text>
</comment>
<protein>
    <submittedName>
        <fullName evidence="4">HSP20-like chaperone</fullName>
    </submittedName>
</protein>
<dbReference type="SUPFAM" id="SSF49764">
    <property type="entry name" value="HSP20-like chaperones"/>
    <property type="match status" value="1"/>
</dbReference>
<sequence length="96" mass="10721">RMELYDDPDSPDIVATFELPGIKTSDLSITVRQGMLSMDVDASQSAQTRKPEARHFPVHELRYGPFRRVVQLPTNADTSCINASLSDGMLSVSWPR</sequence>
<evidence type="ECO:0000256" key="2">
    <source>
        <dbReference type="RuleBase" id="RU003616"/>
    </source>
</evidence>
<dbReference type="Gene3D" id="2.60.40.790">
    <property type="match status" value="1"/>
</dbReference>
<feature type="non-terminal residue" evidence="4">
    <location>
        <position position="1"/>
    </location>
</feature>
<dbReference type="Proteomes" id="UP001221757">
    <property type="component" value="Unassembled WGS sequence"/>
</dbReference>
<feature type="domain" description="SHSP" evidence="3">
    <location>
        <begin position="1"/>
        <end position="96"/>
    </location>
</feature>
<comment type="similarity">
    <text evidence="1 2">Belongs to the small heat shock protein (HSP20) family.</text>
</comment>
<keyword evidence="5" id="KW-1185">Reference proteome</keyword>
<accession>A0AAD7M764</accession>
<dbReference type="InterPro" id="IPR008978">
    <property type="entry name" value="HSP20-like_chaperone"/>
</dbReference>
<proteinExistence type="inferred from homology"/>
<evidence type="ECO:0000259" key="3">
    <source>
        <dbReference type="PROSITE" id="PS01031"/>
    </source>
</evidence>
<organism evidence="4 5">
    <name type="scientific">Mycena rosella</name>
    <name type="common">Pink bonnet</name>
    <name type="synonym">Agaricus rosellus</name>
    <dbReference type="NCBI Taxonomy" id="1033263"/>
    <lineage>
        <taxon>Eukaryota</taxon>
        <taxon>Fungi</taxon>
        <taxon>Dikarya</taxon>
        <taxon>Basidiomycota</taxon>
        <taxon>Agaricomycotina</taxon>
        <taxon>Agaricomycetes</taxon>
        <taxon>Agaricomycetidae</taxon>
        <taxon>Agaricales</taxon>
        <taxon>Marasmiineae</taxon>
        <taxon>Mycenaceae</taxon>
        <taxon>Mycena</taxon>
    </lineage>
</organism>
<dbReference type="AlphaFoldDB" id="A0AAD7M764"/>
<feature type="non-terminal residue" evidence="4">
    <location>
        <position position="96"/>
    </location>
</feature>
<evidence type="ECO:0000256" key="1">
    <source>
        <dbReference type="PROSITE-ProRule" id="PRU00285"/>
    </source>
</evidence>
<evidence type="ECO:0000313" key="5">
    <source>
        <dbReference type="Proteomes" id="UP001221757"/>
    </source>
</evidence>
<dbReference type="PROSITE" id="PS01031">
    <property type="entry name" value="SHSP"/>
    <property type="match status" value="1"/>
</dbReference>
<name>A0AAD7M764_MYCRO</name>
<dbReference type="Pfam" id="PF00011">
    <property type="entry name" value="HSP20"/>
    <property type="match status" value="1"/>
</dbReference>